<dbReference type="STRING" id="571913.VV02_03700"/>
<evidence type="ECO:0000313" key="2">
    <source>
        <dbReference type="EMBL" id="AKU15173.1"/>
    </source>
</evidence>
<dbReference type="AlphaFoldDB" id="A0A0K1JF05"/>
<organism evidence="2 3">
    <name type="scientific">Luteipulveratus mongoliensis</name>
    <dbReference type="NCBI Taxonomy" id="571913"/>
    <lineage>
        <taxon>Bacteria</taxon>
        <taxon>Bacillati</taxon>
        <taxon>Actinomycetota</taxon>
        <taxon>Actinomycetes</taxon>
        <taxon>Micrococcales</taxon>
        <taxon>Dermacoccaceae</taxon>
        <taxon>Luteipulveratus</taxon>
    </lineage>
</organism>
<dbReference type="InterPro" id="IPR005025">
    <property type="entry name" value="FMN_Rdtase-like_dom"/>
</dbReference>
<accession>A0A0K1JF05</accession>
<dbReference type="PANTHER" id="PTHR30543">
    <property type="entry name" value="CHROMATE REDUCTASE"/>
    <property type="match status" value="1"/>
</dbReference>
<dbReference type="RefSeq" id="WP_052589910.1">
    <property type="nucleotide sequence ID" value="NZ_CP011112.1"/>
</dbReference>
<gene>
    <name evidence="2" type="ORF">VV02_03700</name>
</gene>
<dbReference type="InterPro" id="IPR029039">
    <property type="entry name" value="Flavoprotein-like_sf"/>
</dbReference>
<dbReference type="InterPro" id="IPR050712">
    <property type="entry name" value="NAD(P)H-dep_reductase"/>
</dbReference>
<dbReference type="GO" id="GO:0005829">
    <property type="term" value="C:cytosol"/>
    <property type="evidence" value="ECO:0007669"/>
    <property type="project" value="TreeGrafter"/>
</dbReference>
<dbReference type="PATRIC" id="fig|571913.6.peg.760"/>
<dbReference type="SUPFAM" id="SSF52218">
    <property type="entry name" value="Flavoproteins"/>
    <property type="match status" value="1"/>
</dbReference>
<dbReference type="Gene3D" id="3.40.50.360">
    <property type="match status" value="1"/>
</dbReference>
<dbReference type="GO" id="GO:0016491">
    <property type="term" value="F:oxidoreductase activity"/>
    <property type="evidence" value="ECO:0007669"/>
    <property type="project" value="InterPro"/>
</dbReference>
<feature type="domain" description="NADPH-dependent FMN reductase-like" evidence="1">
    <location>
        <begin position="7"/>
        <end position="141"/>
    </location>
</feature>
<keyword evidence="3" id="KW-1185">Reference proteome</keyword>
<name>A0A0K1JF05_9MICO</name>
<evidence type="ECO:0000259" key="1">
    <source>
        <dbReference type="Pfam" id="PF03358"/>
    </source>
</evidence>
<dbReference type="PANTHER" id="PTHR30543:SF21">
    <property type="entry name" value="NAD(P)H-DEPENDENT FMN REDUCTASE LOT6"/>
    <property type="match status" value="1"/>
</dbReference>
<dbReference type="EMBL" id="CP011112">
    <property type="protein sequence ID" value="AKU15173.1"/>
    <property type="molecule type" value="Genomic_DNA"/>
</dbReference>
<dbReference type="KEGG" id="lmoi:VV02_03700"/>
<dbReference type="Pfam" id="PF03358">
    <property type="entry name" value="FMN_red"/>
    <property type="match status" value="1"/>
</dbReference>
<proteinExistence type="predicted"/>
<dbReference type="OrthoDB" id="9812295at2"/>
<dbReference type="GO" id="GO:0010181">
    <property type="term" value="F:FMN binding"/>
    <property type="evidence" value="ECO:0007669"/>
    <property type="project" value="TreeGrafter"/>
</dbReference>
<dbReference type="Proteomes" id="UP000066480">
    <property type="component" value="Chromosome"/>
</dbReference>
<sequence length="188" mass="20675">MSDNKLRIALLVGSVRSGRMADPLVRWLRQAIAAETWIDLDVIDLATVDLPQVDLVPGNSESPIAERLAVADGFIVLTPEYNHSFPASLKNAIDWHYTEWTRKPVTFVSYGAGSGGLRAVEQLRLIFPELQSMTTRNVVGITAPWNHLEDGLFVAPDSVIGALDATLAELHWWATALRAARRPEPVPA</sequence>
<evidence type="ECO:0000313" key="3">
    <source>
        <dbReference type="Proteomes" id="UP000066480"/>
    </source>
</evidence>
<reference evidence="2 3" key="1">
    <citation type="submission" date="2015-03" db="EMBL/GenBank/DDBJ databases">
        <title>Luteipulveratus halotolerans sp. nov., a novel actinobacterium (Dermacoccaceae) from Sarawak, Malaysia.</title>
        <authorList>
            <person name="Juboi H."/>
            <person name="Basik A."/>
            <person name="Shamsul S.S."/>
            <person name="Arnold P."/>
            <person name="Schmitt E.K."/>
            <person name="Sanglier J.-J."/>
            <person name="Yeo T."/>
        </authorList>
    </citation>
    <scope>NUCLEOTIDE SEQUENCE [LARGE SCALE GENOMIC DNA]</scope>
    <source>
        <strain evidence="2 3">MN07-A0370</strain>
    </source>
</reference>
<protein>
    <submittedName>
        <fullName evidence="2">NADPH-dependent FMN reductase</fullName>
    </submittedName>
</protein>